<dbReference type="InterPro" id="IPR007253">
    <property type="entry name" value="Cell_wall-bd_2"/>
</dbReference>
<dbReference type="EMBL" id="BAAAOF010000003">
    <property type="protein sequence ID" value="GAA1926631.1"/>
    <property type="molecule type" value="Genomic_DNA"/>
</dbReference>
<protein>
    <recommendedName>
        <fullName evidence="2">Rhodanese domain-containing protein</fullName>
    </recommendedName>
</protein>
<feature type="chain" id="PRO_5045512454" description="Rhodanese domain-containing protein" evidence="1">
    <location>
        <begin position="30"/>
        <end position="656"/>
    </location>
</feature>
<dbReference type="InterPro" id="IPR051922">
    <property type="entry name" value="Bact_Sporulation_Assoc"/>
</dbReference>
<feature type="signal peptide" evidence="1">
    <location>
        <begin position="1"/>
        <end position="29"/>
    </location>
</feature>
<name>A0ABN2PPB3_9MICO</name>
<dbReference type="Pfam" id="PF06662">
    <property type="entry name" value="C5-epim_C"/>
    <property type="match status" value="1"/>
</dbReference>
<feature type="domain" description="Rhodanese" evidence="2">
    <location>
        <begin position="172"/>
        <end position="237"/>
    </location>
</feature>
<dbReference type="InterPro" id="IPR010598">
    <property type="entry name" value="C5-epim_C"/>
</dbReference>
<dbReference type="Pfam" id="PF04122">
    <property type="entry name" value="CW_binding_2"/>
    <property type="match status" value="3"/>
</dbReference>
<dbReference type="SUPFAM" id="SSF48208">
    <property type="entry name" value="Six-hairpin glycosidases"/>
    <property type="match status" value="1"/>
</dbReference>
<dbReference type="InterPro" id="IPR008928">
    <property type="entry name" value="6-hairpin_glycosidase_sf"/>
</dbReference>
<sequence length="656" mass="70400">MQRSRPRWRSAAVIAVLVASIVVPSTATAAPRPVLETSSAQAERLSGASRYETAARIAEEFPVGVEALYVATGLDFPDALSAAAAAAHFGGPLLVTAPDALPAVVEEEIRARAPQRIVVVGGRSVVSDAVVATLETIAPTTRMAETDRYGTGRSIVEDAFGAQGASTVFLATGRQFPDALAASGAAAAMDAPVVLVDGAASSIPAATMAMLAGLGVESVSIAGGYGAVSADIQGQLQAVGFVVNRYGGPSRFDTAALINQAFFPADGPSGTLLAGGMDYPDALAGAALAGHWGVPLFITSRDCIPAGIHSALAQRPADEVRTLGGTGVVSEAAASLEPCVAPDTSVIDETWASGGWDFATDVDAPYSDRPPVDVRNPARGLDPTGLLIYYRVYTRIREDHPVAYAQYGISALLEYERTGETRWLRSAVRHAEQLAAIRVPRGDAWWFPYKFPWSYDDRRLSPPWWSGMAQGEALSLFTRLAVETGEERWDVAAHATWLSFTQPRAETGPWSTFVRNGSLVFEEYAKGGVPPLVVLNGHAFAVFGLYDYWKYTGDPEVERYLDGGAQTVLDWMPSIRNPGGISYYCADEAYCQRKFWENSTYHVIHSWQLDTLARITRDPEFSEWAQLLREDWVPPAGRMPTTAPWDIDPLDVAPAD</sequence>
<accession>A0ABN2PPB3</accession>
<dbReference type="PROSITE" id="PS50206">
    <property type="entry name" value="RHODANESE_3"/>
    <property type="match status" value="1"/>
</dbReference>
<proteinExistence type="predicted"/>
<dbReference type="PANTHER" id="PTHR30032:SF8">
    <property type="entry name" value="GERMINATION-SPECIFIC N-ACETYLMURAMOYL-L-ALANINE AMIDASE"/>
    <property type="match status" value="1"/>
</dbReference>
<dbReference type="PANTHER" id="PTHR30032">
    <property type="entry name" value="N-ACETYLMURAMOYL-L-ALANINE AMIDASE-RELATED"/>
    <property type="match status" value="1"/>
</dbReference>
<organism evidence="3 4">
    <name type="scientific">Microbacterium aoyamense</name>
    <dbReference type="NCBI Taxonomy" id="344166"/>
    <lineage>
        <taxon>Bacteria</taxon>
        <taxon>Bacillati</taxon>
        <taxon>Actinomycetota</taxon>
        <taxon>Actinomycetes</taxon>
        <taxon>Micrococcales</taxon>
        <taxon>Microbacteriaceae</taxon>
        <taxon>Microbacterium</taxon>
    </lineage>
</organism>
<evidence type="ECO:0000313" key="3">
    <source>
        <dbReference type="EMBL" id="GAA1926631.1"/>
    </source>
</evidence>
<evidence type="ECO:0000313" key="4">
    <source>
        <dbReference type="Proteomes" id="UP001501343"/>
    </source>
</evidence>
<gene>
    <name evidence="3" type="ORF">GCM10009775_18530</name>
</gene>
<keyword evidence="1" id="KW-0732">Signal</keyword>
<reference evidence="3 4" key="1">
    <citation type="journal article" date="2019" name="Int. J. Syst. Evol. Microbiol.">
        <title>The Global Catalogue of Microorganisms (GCM) 10K type strain sequencing project: providing services to taxonomists for standard genome sequencing and annotation.</title>
        <authorList>
            <consortium name="The Broad Institute Genomics Platform"/>
            <consortium name="The Broad Institute Genome Sequencing Center for Infectious Disease"/>
            <person name="Wu L."/>
            <person name="Ma J."/>
        </authorList>
    </citation>
    <scope>NUCLEOTIDE SEQUENCE [LARGE SCALE GENOMIC DNA]</scope>
    <source>
        <strain evidence="3 4">JCM 14900</strain>
    </source>
</reference>
<dbReference type="InterPro" id="IPR001763">
    <property type="entry name" value="Rhodanese-like_dom"/>
</dbReference>
<comment type="caution">
    <text evidence="3">The sequence shown here is derived from an EMBL/GenBank/DDBJ whole genome shotgun (WGS) entry which is preliminary data.</text>
</comment>
<keyword evidence="4" id="KW-1185">Reference proteome</keyword>
<dbReference type="Proteomes" id="UP001501343">
    <property type="component" value="Unassembled WGS sequence"/>
</dbReference>
<evidence type="ECO:0000259" key="2">
    <source>
        <dbReference type="PROSITE" id="PS50206"/>
    </source>
</evidence>
<evidence type="ECO:0000256" key="1">
    <source>
        <dbReference type="SAM" id="SignalP"/>
    </source>
</evidence>